<dbReference type="Proteomes" id="UP000202888">
    <property type="component" value="Segment"/>
</dbReference>
<sequence>MALNVDNIKRAFSNGDFARPNLFEVEIPYLGQNFKFQCRASSMPPGSVEKLEVSYQNRKYNIAGDRTFDDWNVTVYNDENHDIRKAILAWQARAVGLGKDISGETPDQYKRTGTITQLDRNGDPTTSATVFGIFPTMVGEVALDWDSNNEIETFEVTFSLDYFTMD</sequence>
<dbReference type="GeneID" id="26628613"/>
<accession>A0A0D4DC39</accession>
<dbReference type="OrthoDB" id="10275at10239"/>
<evidence type="ECO:0000313" key="2">
    <source>
        <dbReference type="Proteomes" id="UP000202888"/>
    </source>
</evidence>
<protein>
    <submittedName>
        <fullName evidence="1">Tail tube protein</fullName>
    </submittedName>
</protein>
<organism evidence="1 2">
    <name type="scientific">Vibrio phage ValKK3</name>
    <dbReference type="NCBI Taxonomy" id="1610855"/>
    <lineage>
        <taxon>Viruses</taxon>
        <taxon>Duplodnaviria</taxon>
        <taxon>Heunggongvirae</taxon>
        <taxon>Uroviricota</taxon>
        <taxon>Caudoviricetes</taxon>
        <taxon>Pantevenvirales</taxon>
        <taxon>Straboviridae</taxon>
        <taxon>Schizotequatrovirus</taxon>
        <taxon>Schizotequatrovirus valkk3</taxon>
    </lineage>
</organism>
<reference evidence="1 2" key="1">
    <citation type="journal article" date="2016" name="Genom Data">
        <title>Complete genome sequence of a giant Vibrio phage ValKK3 infecting Vibrio alginolyticus.</title>
        <authorList>
            <person name="Lal T.M."/>
            <person name="Sano M."/>
            <person name="Hatai K."/>
            <person name="Ransangan J."/>
        </authorList>
    </citation>
    <scope>NUCLEOTIDE SEQUENCE [LARGE SCALE GENOMIC DNA]</scope>
</reference>
<dbReference type="KEGG" id="vg:26628613"/>
<dbReference type="EMBL" id="KP671755">
    <property type="protein sequence ID" value="AJT61128.1"/>
    <property type="molecule type" value="Genomic_DNA"/>
</dbReference>
<proteinExistence type="predicted"/>
<keyword evidence="2" id="KW-1185">Reference proteome</keyword>
<dbReference type="GO" id="GO:0005198">
    <property type="term" value="F:structural molecule activity"/>
    <property type="evidence" value="ECO:0007669"/>
    <property type="project" value="InterPro"/>
</dbReference>
<dbReference type="InterPro" id="IPR010667">
    <property type="entry name" value="Phage_T4_Gp19"/>
</dbReference>
<name>A0A0D4DC39_9CAUD</name>
<dbReference type="Pfam" id="PF06841">
    <property type="entry name" value="Phage_T4_gp19"/>
    <property type="match status" value="1"/>
</dbReference>
<evidence type="ECO:0000313" key="1">
    <source>
        <dbReference type="EMBL" id="AJT61128.1"/>
    </source>
</evidence>
<dbReference type="RefSeq" id="YP_009201390.1">
    <property type="nucleotide sequence ID" value="NC_028829.1"/>
</dbReference>